<gene>
    <name evidence="1" type="primary">Acey_s0010.g1145</name>
    <name evidence="1" type="ORF">Y032_0010g1145</name>
</gene>
<dbReference type="AlphaFoldDB" id="A0A016VI15"/>
<sequence>MEIQAIRSWYSRLDRLKAAPTEISDLEIPEHFEVISCADHGYTVRSYPNIRNPYFLEPLRSSFSRVAELRNLSVVNRSRKVDTAAFFASHFVGKFGFCHCSATFLKFVEETKI</sequence>
<reference evidence="2" key="1">
    <citation type="journal article" date="2015" name="Nat. Genet.">
        <title>The genome and transcriptome of the zoonotic hookworm Ancylostoma ceylanicum identify infection-specific gene families.</title>
        <authorList>
            <person name="Schwarz E.M."/>
            <person name="Hu Y."/>
            <person name="Antoshechkin I."/>
            <person name="Miller M.M."/>
            <person name="Sternberg P.W."/>
            <person name="Aroian R.V."/>
        </authorList>
    </citation>
    <scope>NUCLEOTIDE SEQUENCE</scope>
    <source>
        <strain evidence="2">HY135</strain>
    </source>
</reference>
<organism evidence="1 2">
    <name type="scientific">Ancylostoma ceylanicum</name>
    <dbReference type="NCBI Taxonomy" id="53326"/>
    <lineage>
        <taxon>Eukaryota</taxon>
        <taxon>Metazoa</taxon>
        <taxon>Ecdysozoa</taxon>
        <taxon>Nematoda</taxon>
        <taxon>Chromadorea</taxon>
        <taxon>Rhabditida</taxon>
        <taxon>Rhabditina</taxon>
        <taxon>Rhabditomorpha</taxon>
        <taxon>Strongyloidea</taxon>
        <taxon>Ancylostomatidae</taxon>
        <taxon>Ancylostomatinae</taxon>
        <taxon>Ancylostoma</taxon>
    </lineage>
</organism>
<evidence type="ECO:0000313" key="1">
    <source>
        <dbReference type="EMBL" id="EYC26418.1"/>
    </source>
</evidence>
<comment type="caution">
    <text evidence="1">The sequence shown here is derived from an EMBL/GenBank/DDBJ whole genome shotgun (WGS) entry which is preliminary data.</text>
</comment>
<evidence type="ECO:0000313" key="2">
    <source>
        <dbReference type="Proteomes" id="UP000024635"/>
    </source>
</evidence>
<protein>
    <submittedName>
        <fullName evidence="1">Uncharacterized protein</fullName>
    </submittedName>
</protein>
<name>A0A016VI15_9BILA</name>
<dbReference type="EMBL" id="JARK01001346">
    <property type="protein sequence ID" value="EYC26418.1"/>
    <property type="molecule type" value="Genomic_DNA"/>
</dbReference>
<keyword evidence="2" id="KW-1185">Reference proteome</keyword>
<accession>A0A016VI15</accession>
<proteinExistence type="predicted"/>
<dbReference type="Proteomes" id="UP000024635">
    <property type="component" value="Unassembled WGS sequence"/>
</dbReference>